<feature type="transmembrane region" description="Helical" evidence="9">
    <location>
        <begin position="57"/>
        <end position="82"/>
    </location>
</feature>
<sequence>MADTNGSSVTWPFISKLEVTRWAGFTLWLTTFCLGVPANLMILGVCCSRRIRTTTQIFIAALATADLLICLLRLVDAIAIASVSQYLDYDSESVVYFLSIGLLYTTALLSTAMAFDRFDTVCRSLNRLVTIKRAKFIAAACFVAGYIGVIPEAAYKVQQGLALHHHKIERFHLALLKFLPICMYILSLTAVTILYSAIFIFLHKREKTVAPELTQHRRRVRAISDRMQREVAPSTSAPLGTFHEGHSDSTDASGSEGVKNGARGALGYLSTNTSRVGVIQVGTNTQPLASSSRANHQEARRFSRPGAGIHHPTAQGRAQRPNRDQSRITRMLLITTFMLFILWLPILIIKIYALGSLYVDFFKSSHHANVIAAMLFFRDVVYLNSVINVFVYGLANKRFREDCNAIVRKLRQRF</sequence>
<proteinExistence type="predicted"/>
<feature type="transmembrane region" description="Helical" evidence="9">
    <location>
        <begin position="94"/>
        <end position="115"/>
    </location>
</feature>
<feature type="transmembrane region" description="Helical" evidence="9">
    <location>
        <begin position="25"/>
        <end position="45"/>
    </location>
</feature>
<dbReference type="GeneID" id="119723694"/>
<name>A0A913ZG99_PATMI</name>
<evidence type="ECO:0000256" key="3">
    <source>
        <dbReference type="ARBA" id="ARBA00022989"/>
    </source>
</evidence>
<protein>
    <recommendedName>
        <fullName evidence="10">G-protein coupled receptors family 1 profile domain-containing protein</fullName>
    </recommendedName>
</protein>
<dbReference type="InterPro" id="IPR017452">
    <property type="entry name" value="GPCR_Rhodpsn_7TM"/>
</dbReference>
<dbReference type="OMA" id="KSHHYAN"/>
<evidence type="ECO:0000313" key="12">
    <source>
        <dbReference type="Proteomes" id="UP000887568"/>
    </source>
</evidence>
<dbReference type="SMART" id="SM01381">
    <property type="entry name" value="7TM_GPCR_Srsx"/>
    <property type="match status" value="1"/>
</dbReference>
<evidence type="ECO:0000256" key="4">
    <source>
        <dbReference type="ARBA" id="ARBA00023040"/>
    </source>
</evidence>
<dbReference type="PROSITE" id="PS50262">
    <property type="entry name" value="G_PROTEIN_RECEP_F1_2"/>
    <property type="match status" value="1"/>
</dbReference>
<comment type="subcellular location">
    <subcellularLocation>
        <location evidence="1">Membrane</location>
        <topology evidence="1">Multi-pass membrane protein</topology>
    </subcellularLocation>
</comment>
<dbReference type="AlphaFoldDB" id="A0A913ZG99"/>
<organism evidence="11 12">
    <name type="scientific">Patiria miniata</name>
    <name type="common">Bat star</name>
    <name type="synonym">Asterina miniata</name>
    <dbReference type="NCBI Taxonomy" id="46514"/>
    <lineage>
        <taxon>Eukaryota</taxon>
        <taxon>Metazoa</taxon>
        <taxon>Echinodermata</taxon>
        <taxon>Eleutherozoa</taxon>
        <taxon>Asterozoa</taxon>
        <taxon>Asteroidea</taxon>
        <taxon>Valvatacea</taxon>
        <taxon>Valvatida</taxon>
        <taxon>Asterinidae</taxon>
        <taxon>Patiria</taxon>
    </lineage>
</organism>
<accession>A0A913ZG99</accession>
<evidence type="ECO:0000256" key="6">
    <source>
        <dbReference type="ARBA" id="ARBA00023170"/>
    </source>
</evidence>
<keyword evidence="6" id="KW-0675">Receptor</keyword>
<reference evidence="11" key="1">
    <citation type="submission" date="2022-11" db="UniProtKB">
        <authorList>
            <consortium name="EnsemblMetazoa"/>
        </authorList>
    </citation>
    <scope>IDENTIFICATION</scope>
</reference>
<evidence type="ECO:0000256" key="1">
    <source>
        <dbReference type="ARBA" id="ARBA00004141"/>
    </source>
</evidence>
<dbReference type="RefSeq" id="XP_038050454.1">
    <property type="nucleotide sequence ID" value="XM_038194526.1"/>
</dbReference>
<dbReference type="Pfam" id="PF00001">
    <property type="entry name" value="7tm_1"/>
    <property type="match status" value="1"/>
</dbReference>
<keyword evidence="7" id="KW-0807">Transducer</keyword>
<feature type="region of interest" description="Disordered" evidence="8">
    <location>
        <begin position="287"/>
        <end position="323"/>
    </location>
</feature>
<feature type="transmembrane region" description="Helical" evidence="9">
    <location>
        <begin position="175"/>
        <end position="202"/>
    </location>
</feature>
<feature type="region of interest" description="Disordered" evidence="8">
    <location>
        <begin position="221"/>
        <end position="257"/>
    </location>
</feature>
<evidence type="ECO:0000256" key="9">
    <source>
        <dbReference type="SAM" id="Phobius"/>
    </source>
</evidence>
<evidence type="ECO:0000256" key="5">
    <source>
        <dbReference type="ARBA" id="ARBA00023136"/>
    </source>
</evidence>
<evidence type="ECO:0000256" key="7">
    <source>
        <dbReference type="ARBA" id="ARBA00023224"/>
    </source>
</evidence>
<keyword evidence="3 9" id="KW-1133">Transmembrane helix</keyword>
<dbReference type="OrthoDB" id="6076970at2759"/>
<feature type="transmembrane region" description="Helical" evidence="9">
    <location>
        <begin position="136"/>
        <end position="155"/>
    </location>
</feature>
<dbReference type="GO" id="GO:0004930">
    <property type="term" value="F:G protein-coupled receptor activity"/>
    <property type="evidence" value="ECO:0007669"/>
    <property type="project" value="UniProtKB-KW"/>
</dbReference>
<evidence type="ECO:0000256" key="2">
    <source>
        <dbReference type="ARBA" id="ARBA00022692"/>
    </source>
</evidence>
<dbReference type="SUPFAM" id="SSF81321">
    <property type="entry name" value="Family A G protein-coupled receptor-like"/>
    <property type="match status" value="1"/>
</dbReference>
<dbReference type="Proteomes" id="UP000887568">
    <property type="component" value="Unplaced"/>
</dbReference>
<dbReference type="PANTHER" id="PTHR24238:SF47">
    <property type="entry name" value="ECDYSTEROIDS_DOPAMINE RECEPTOR-RELATED"/>
    <property type="match status" value="1"/>
</dbReference>
<keyword evidence="5 9" id="KW-0472">Membrane</keyword>
<keyword evidence="2 9" id="KW-0812">Transmembrane</keyword>
<evidence type="ECO:0000259" key="10">
    <source>
        <dbReference type="PROSITE" id="PS50262"/>
    </source>
</evidence>
<dbReference type="GO" id="GO:0016020">
    <property type="term" value="C:membrane"/>
    <property type="evidence" value="ECO:0007669"/>
    <property type="project" value="UniProtKB-SubCell"/>
</dbReference>
<evidence type="ECO:0000313" key="11">
    <source>
        <dbReference type="EnsemblMetazoa" id="XP_038050454.1"/>
    </source>
</evidence>
<evidence type="ECO:0000256" key="8">
    <source>
        <dbReference type="SAM" id="MobiDB-lite"/>
    </source>
</evidence>
<dbReference type="InterPro" id="IPR000276">
    <property type="entry name" value="GPCR_Rhodpsn"/>
</dbReference>
<dbReference type="EnsemblMetazoa" id="XM_038194526.1">
    <property type="protein sequence ID" value="XP_038050454.1"/>
    <property type="gene ID" value="LOC119723694"/>
</dbReference>
<feature type="transmembrane region" description="Helical" evidence="9">
    <location>
        <begin position="332"/>
        <end position="358"/>
    </location>
</feature>
<feature type="domain" description="G-protein coupled receptors family 1 profile" evidence="10">
    <location>
        <begin position="38"/>
        <end position="392"/>
    </location>
</feature>
<dbReference type="Gene3D" id="1.20.1070.10">
    <property type="entry name" value="Rhodopsin 7-helix transmembrane proteins"/>
    <property type="match status" value="1"/>
</dbReference>
<dbReference type="PANTHER" id="PTHR24238">
    <property type="entry name" value="G-PROTEIN COUPLED RECEPTOR"/>
    <property type="match status" value="1"/>
</dbReference>
<keyword evidence="4" id="KW-0297">G-protein coupled receptor</keyword>
<dbReference type="PRINTS" id="PR00237">
    <property type="entry name" value="GPCRRHODOPSN"/>
</dbReference>
<feature type="transmembrane region" description="Helical" evidence="9">
    <location>
        <begin position="370"/>
        <end position="391"/>
    </location>
</feature>
<keyword evidence="12" id="KW-1185">Reference proteome</keyword>
<dbReference type="CDD" id="cd00637">
    <property type="entry name" value="7tm_classA_rhodopsin-like"/>
    <property type="match status" value="1"/>
</dbReference>